<dbReference type="InterPro" id="IPR007527">
    <property type="entry name" value="Znf_SWIM"/>
</dbReference>
<sequence>MAQEDYNLEAMMQQMAPNSPPIHEDDGEEDADIPDVAEAVDDCEDYSVYGKVKDEDEEEEDDMCFEDFKGTYGSEGGRSNANNIYVSQSFVSRDALVLDLRLRAVRRRFSFRIYKSTKTLLVETCRVNGCGWKIRASVKYETNTFWVTKYVKTHTCSVSDRIAQRKQCTPKYIGRLFIDRVGIINGLNPQHITVAMKNMLTLDYTTSYKELLYAQELVRGSAEDGARSLRSDRAPARAWSLRSDRVSTRARSLRSDRAEWTFGRYIATEPWLELGRYMNYQLHAVYGDWLLKDGCWNFVVDKFKEARLFFLSEGLTHAELVAMTQEDYNLEAMMQQMAPNSPPIHVTSDRQRKGKKMMKGMKGMKMMMIWLKMKIMKGRRMMGGEDADIPDVAEAVDDCEDYNVYGKVKDEDEEEEDDMCFEDFKGTYGSEGGRSNANNIYVNQSFVSRDALVSELRLRAVRRRFSFRIYKSTNTLLVETCRVNGCGWKIRASVKYETNTFWVTKYVKTHTCSVSDRIAQRKQCTPKYIGTYGSEGGRSNANNIYVSQSFVSRDALVLDLRLRAVRRRFSFRIYKSTNTLLVETCRVNGCGWKIRASVKYETNTFWVTKYVKTHTCSVSDRIAQRKQCTPKYIGRLFIDRVGIINGLNPQHMTVAMNNMFGLTLDYTTSYKELLYAQELIADMMSVQPIDGWRFFVKGGKVDCVVDLENGKCDCGVYEVEKIPCSHAIAAGIHVSTLVCLVYSKLNLFGGYSENIYPCA</sequence>
<dbReference type="SMART" id="SM00575">
    <property type="entry name" value="ZnF_PMZ"/>
    <property type="match status" value="1"/>
</dbReference>
<dbReference type="PANTHER" id="PTHR31973">
    <property type="entry name" value="POLYPROTEIN, PUTATIVE-RELATED"/>
    <property type="match status" value="1"/>
</dbReference>
<dbReference type="InterPro" id="IPR006564">
    <property type="entry name" value="Znf_PMZ"/>
</dbReference>
<dbReference type="Proteomes" id="UP000712281">
    <property type="component" value="Unassembled WGS sequence"/>
</dbReference>
<dbReference type="PROSITE" id="PS50966">
    <property type="entry name" value="ZF_SWIM"/>
    <property type="match status" value="1"/>
</dbReference>
<evidence type="ECO:0000313" key="7">
    <source>
        <dbReference type="EMBL" id="KAF2537364.1"/>
    </source>
</evidence>
<evidence type="ECO:0000259" key="6">
    <source>
        <dbReference type="PROSITE" id="PS50966"/>
    </source>
</evidence>
<evidence type="ECO:0000313" key="8">
    <source>
        <dbReference type="Proteomes" id="UP000712281"/>
    </source>
</evidence>
<accession>A0A8S9FW32</accession>
<feature type="domain" description="SWIM-type" evidence="6">
    <location>
        <begin position="701"/>
        <end position="735"/>
    </location>
</feature>
<evidence type="ECO:0000256" key="3">
    <source>
        <dbReference type="ARBA" id="ARBA00022833"/>
    </source>
</evidence>
<organism evidence="7 8">
    <name type="scientific">Brassica cretica</name>
    <name type="common">Mustard</name>
    <dbReference type="NCBI Taxonomy" id="69181"/>
    <lineage>
        <taxon>Eukaryota</taxon>
        <taxon>Viridiplantae</taxon>
        <taxon>Streptophyta</taxon>
        <taxon>Embryophyta</taxon>
        <taxon>Tracheophyta</taxon>
        <taxon>Spermatophyta</taxon>
        <taxon>Magnoliopsida</taxon>
        <taxon>eudicotyledons</taxon>
        <taxon>Gunneridae</taxon>
        <taxon>Pentapetalae</taxon>
        <taxon>rosids</taxon>
        <taxon>malvids</taxon>
        <taxon>Brassicales</taxon>
        <taxon>Brassicaceae</taxon>
        <taxon>Brassiceae</taxon>
        <taxon>Brassica</taxon>
    </lineage>
</organism>
<keyword evidence="2 4" id="KW-0863">Zinc-finger</keyword>
<reference evidence="7" key="1">
    <citation type="submission" date="2019-12" db="EMBL/GenBank/DDBJ databases">
        <title>Genome sequencing and annotation of Brassica cretica.</title>
        <authorList>
            <person name="Studholme D.J."/>
            <person name="Sarris P.F."/>
        </authorList>
    </citation>
    <scope>NUCLEOTIDE SEQUENCE</scope>
    <source>
        <strain evidence="7">PFS-001/15</strain>
        <tissue evidence="7">Leaf</tissue>
    </source>
</reference>
<feature type="region of interest" description="Disordered" evidence="5">
    <location>
        <begin position="1"/>
        <end position="29"/>
    </location>
</feature>
<evidence type="ECO:0000256" key="5">
    <source>
        <dbReference type="SAM" id="MobiDB-lite"/>
    </source>
</evidence>
<dbReference type="PANTHER" id="PTHR31973:SF195">
    <property type="entry name" value="MUDR FAMILY TRANSPOSASE"/>
    <property type="match status" value="1"/>
</dbReference>
<dbReference type="Pfam" id="PF03108">
    <property type="entry name" value="DBD_Tnp_Mut"/>
    <property type="match status" value="3"/>
</dbReference>
<evidence type="ECO:0000256" key="4">
    <source>
        <dbReference type="PROSITE-ProRule" id="PRU00325"/>
    </source>
</evidence>
<keyword evidence="1" id="KW-0479">Metal-binding</keyword>
<evidence type="ECO:0000256" key="1">
    <source>
        <dbReference type="ARBA" id="ARBA00022723"/>
    </source>
</evidence>
<protein>
    <recommendedName>
        <fullName evidence="6">SWIM-type domain-containing protein</fullName>
    </recommendedName>
</protein>
<dbReference type="AlphaFoldDB" id="A0A8S9FW32"/>
<evidence type="ECO:0000256" key="2">
    <source>
        <dbReference type="ARBA" id="ARBA00022771"/>
    </source>
</evidence>
<dbReference type="GO" id="GO:0008270">
    <property type="term" value="F:zinc ion binding"/>
    <property type="evidence" value="ECO:0007669"/>
    <property type="project" value="UniProtKB-KW"/>
</dbReference>
<name>A0A8S9FW32_BRACR</name>
<keyword evidence="3" id="KW-0862">Zinc</keyword>
<dbReference type="EMBL" id="QGKW02002228">
    <property type="protein sequence ID" value="KAF2537364.1"/>
    <property type="molecule type" value="Genomic_DNA"/>
</dbReference>
<comment type="caution">
    <text evidence="7">The sequence shown here is derived from an EMBL/GenBank/DDBJ whole genome shotgun (WGS) entry which is preliminary data.</text>
</comment>
<proteinExistence type="predicted"/>
<dbReference type="InterPro" id="IPR004332">
    <property type="entry name" value="Transposase_MuDR"/>
</dbReference>
<dbReference type="Pfam" id="PF04434">
    <property type="entry name" value="SWIM"/>
    <property type="match status" value="1"/>
</dbReference>
<gene>
    <name evidence="7" type="ORF">F2Q68_00020600</name>
</gene>